<feature type="transmembrane region" description="Helical" evidence="9">
    <location>
        <begin position="427"/>
        <end position="452"/>
    </location>
</feature>
<evidence type="ECO:0000256" key="8">
    <source>
        <dbReference type="PROSITE-ProRule" id="PRU00023"/>
    </source>
</evidence>
<keyword evidence="5 9" id="KW-1133">Transmembrane helix</keyword>
<evidence type="ECO:0000256" key="6">
    <source>
        <dbReference type="ARBA" id="ARBA00023043"/>
    </source>
</evidence>
<evidence type="ECO:0000313" key="11">
    <source>
        <dbReference type="EMBL" id="KAF7843547.1"/>
    </source>
</evidence>
<comment type="caution">
    <text evidence="11">The sequence shown here is derived from an EMBL/GenBank/DDBJ whole genome shotgun (WGS) entry which is preliminary data.</text>
</comment>
<proteinExistence type="predicted"/>
<dbReference type="PANTHER" id="PTHR24186">
    <property type="entry name" value="PROTEIN PHOSPHATASE 1 REGULATORY SUBUNIT"/>
    <property type="match status" value="1"/>
</dbReference>
<dbReference type="Pfam" id="PF12796">
    <property type="entry name" value="Ank_2"/>
    <property type="match status" value="1"/>
</dbReference>
<dbReference type="SMART" id="SM00248">
    <property type="entry name" value="ANK"/>
    <property type="match status" value="6"/>
</dbReference>
<dbReference type="GO" id="GO:0005886">
    <property type="term" value="C:plasma membrane"/>
    <property type="evidence" value="ECO:0007669"/>
    <property type="project" value="UniProtKB-SubCell"/>
</dbReference>
<organism evidence="11 12">
    <name type="scientific">Senna tora</name>
    <dbReference type="NCBI Taxonomy" id="362788"/>
    <lineage>
        <taxon>Eukaryota</taxon>
        <taxon>Viridiplantae</taxon>
        <taxon>Streptophyta</taxon>
        <taxon>Embryophyta</taxon>
        <taxon>Tracheophyta</taxon>
        <taxon>Spermatophyta</taxon>
        <taxon>Magnoliopsida</taxon>
        <taxon>eudicotyledons</taxon>
        <taxon>Gunneridae</taxon>
        <taxon>Pentapetalae</taxon>
        <taxon>rosids</taxon>
        <taxon>fabids</taxon>
        <taxon>Fabales</taxon>
        <taxon>Fabaceae</taxon>
        <taxon>Caesalpinioideae</taxon>
        <taxon>Cassia clade</taxon>
        <taxon>Senna</taxon>
    </lineage>
</organism>
<sequence length="516" mass="58295">MGTTHNNLHHHEDDKMMKVLYEASYSGSVSTLNSLIQKDPLILYKLNSQTILTETPLHISSLLGHLEFTKALLTLKPQLALELDSFRSTSLHMASGEGHVDIVKELLLAYEEACLVLDQEGRIPLHYAVIRGRREVVRELIRAKPECYLSILHKGESILHLCVRYNHLEMLKDLVVEVMKNDSFNFGEFYGWNSILHLAITLKQVETVRYLLSIPKVREAANLKNEMDNNNIIANSSLEIQLMLINYGITKEQREMPSPPPEISNNNNIITEETIRPGKKKKKKKKKSGWRKILKRMGNGLRHKGNWIEEARGTLSLVATVISTITFQAGINPPGGFIQQNVSPTPTSNNGHQDASQYLSGPLGCYIYNSTDEWVCPGLAASAFQSSYNGFYFLPYLICNTISFVASLAITLLLVSGVPLKNKVIMWVLSIGMCVTLTFLALTYLYGIFMIIPDSLLYHSSLPDRVQKVAYWTWIGLLGLVSVFIIMRFGYWLGNMCTKKIKRHMSRNNIIGTSYI</sequence>
<dbReference type="AlphaFoldDB" id="A0A834XFW7"/>
<feature type="domain" description="PGG" evidence="10">
    <location>
        <begin position="306"/>
        <end position="342"/>
    </location>
</feature>
<evidence type="ECO:0000256" key="2">
    <source>
        <dbReference type="ARBA" id="ARBA00004413"/>
    </source>
</evidence>
<protein>
    <submittedName>
        <fullName evidence="11">Ankyrin repeat-containing protein</fullName>
    </submittedName>
</protein>
<feature type="transmembrane region" description="Helical" evidence="9">
    <location>
        <begin position="472"/>
        <end position="493"/>
    </location>
</feature>
<evidence type="ECO:0000256" key="4">
    <source>
        <dbReference type="ARBA" id="ARBA00022737"/>
    </source>
</evidence>
<gene>
    <name evidence="11" type="ORF">G2W53_000452</name>
</gene>
<dbReference type="InterPro" id="IPR002110">
    <property type="entry name" value="Ankyrin_rpt"/>
</dbReference>
<keyword evidence="4" id="KW-0677">Repeat</keyword>
<dbReference type="OrthoDB" id="1585477at2759"/>
<dbReference type="Gene3D" id="1.25.40.20">
    <property type="entry name" value="Ankyrin repeat-containing domain"/>
    <property type="match status" value="1"/>
</dbReference>
<comment type="subcellular location">
    <subcellularLocation>
        <location evidence="2">Cell membrane</location>
        <topology evidence="2">Peripheral membrane protein</topology>
        <orientation evidence="2">Cytoplasmic side</orientation>
    </subcellularLocation>
    <subcellularLocation>
        <location evidence="1">Membrane</location>
        <topology evidence="1">Multi-pass membrane protein</topology>
    </subcellularLocation>
</comment>
<dbReference type="EMBL" id="JAAIUW010000001">
    <property type="protein sequence ID" value="KAF7843547.1"/>
    <property type="molecule type" value="Genomic_DNA"/>
</dbReference>
<evidence type="ECO:0000256" key="9">
    <source>
        <dbReference type="SAM" id="Phobius"/>
    </source>
</evidence>
<dbReference type="PANTHER" id="PTHR24186:SF37">
    <property type="entry name" value="PGG DOMAIN-CONTAINING PROTEIN"/>
    <property type="match status" value="1"/>
</dbReference>
<dbReference type="PROSITE" id="PS50088">
    <property type="entry name" value="ANK_REPEAT"/>
    <property type="match status" value="1"/>
</dbReference>
<dbReference type="InterPro" id="IPR036770">
    <property type="entry name" value="Ankyrin_rpt-contain_sf"/>
</dbReference>
<evidence type="ECO:0000313" key="12">
    <source>
        <dbReference type="Proteomes" id="UP000634136"/>
    </source>
</evidence>
<feature type="repeat" description="ANK" evidence="8">
    <location>
        <begin position="120"/>
        <end position="142"/>
    </location>
</feature>
<dbReference type="Pfam" id="PF13962">
    <property type="entry name" value="PGG"/>
    <property type="match status" value="1"/>
</dbReference>
<keyword evidence="6 8" id="KW-0040">ANK repeat</keyword>
<evidence type="ECO:0000256" key="7">
    <source>
        <dbReference type="ARBA" id="ARBA00023136"/>
    </source>
</evidence>
<dbReference type="PROSITE" id="PS50297">
    <property type="entry name" value="ANK_REP_REGION"/>
    <property type="match status" value="1"/>
</dbReference>
<dbReference type="Proteomes" id="UP000634136">
    <property type="component" value="Unassembled WGS sequence"/>
</dbReference>
<evidence type="ECO:0000256" key="3">
    <source>
        <dbReference type="ARBA" id="ARBA00022692"/>
    </source>
</evidence>
<accession>A0A834XFW7</accession>
<dbReference type="InterPro" id="IPR026961">
    <property type="entry name" value="PGG_dom"/>
</dbReference>
<evidence type="ECO:0000256" key="1">
    <source>
        <dbReference type="ARBA" id="ARBA00004141"/>
    </source>
</evidence>
<evidence type="ECO:0000256" key="5">
    <source>
        <dbReference type="ARBA" id="ARBA00022989"/>
    </source>
</evidence>
<dbReference type="SUPFAM" id="SSF48403">
    <property type="entry name" value="Ankyrin repeat"/>
    <property type="match status" value="1"/>
</dbReference>
<evidence type="ECO:0000259" key="10">
    <source>
        <dbReference type="Pfam" id="PF13962"/>
    </source>
</evidence>
<keyword evidence="7 9" id="KW-0472">Membrane</keyword>
<keyword evidence="12" id="KW-1185">Reference proteome</keyword>
<feature type="transmembrane region" description="Helical" evidence="9">
    <location>
        <begin position="393"/>
        <end position="415"/>
    </location>
</feature>
<reference evidence="11" key="1">
    <citation type="submission" date="2020-09" db="EMBL/GenBank/DDBJ databases">
        <title>Genome-Enabled Discovery of Anthraquinone Biosynthesis in Senna tora.</title>
        <authorList>
            <person name="Kang S.-H."/>
            <person name="Pandey R.P."/>
            <person name="Lee C.-M."/>
            <person name="Sim J.-S."/>
            <person name="Jeong J.-T."/>
            <person name="Choi B.-S."/>
            <person name="Jung M."/>
            <person name="Ginzburg D."/>
            <person name="Zhao K."/>
            <person name="Won S.Y."/>
            <person name="Oh T.-J."/>
            <person name="Yu Y."/>
            <person name="Kim N.-H."/>
            <person name="Lee O.R."/>
            <person name="Lee T.-H."/>
            <person name="Bashyal P."/>
            <person name="Kim T.-S."/>
            <person name="Lee W.-H."/>
            <person name="Kawkins C."/>
            <person name="Kim C.-K."/>
            <person name="Kim J.S."/>
            <person name="Ahn B.O."/>
            <person name="Rhee S.Y."/>
            <person name="Sohng J.K."/>
        </authorList>
    </citation>
    <scope>NUCLEOTIDE SEQUENCE</scope>
    <source>
        <tissue evidence="11">Leaf</tissue>
    </source>
</reference>
<name>A0A834XFW7_9FABA</name>
<keyword evidence="3 9" id="KW-0812">Transmembrane</keyword>